<dbReference type="RefSeq" id="WP_130851577.1">
    <property type="nucleotide sequence ID" value="NZ_UYIG01000068.1"/>
</dbReference>
<dbReference type="EMBL" id="UYIG01000068">
    <property type="protein sequence ID" value="VDG27867.1"/>
    <property type="molecule type" value="Genomic_DNA"/>
</dbReference>
<sequence length="273" mass="31145">MAKYWTKVLIDGQTIDICDEFKMKMQEIQEQGAQYSTTDTEQKGVDGYITQSNTFAPFNLVIIYRMHTADNYSLQNHYFEMKQLLSQINPYYVWTEKGPGRRYYVDKADITYTRNAAAYATFTITWRVVRGYSESILDTQHITADIDETLLWSMGLTDVETPSYNFTGNTGRIFNAGTISIDPRKLQPLKLTLTCNGQPTIRNITNGSQMAYNETLTTSSKLVMDGVYPMIGSKHVGRDTDHNVITLVPGWNEFQIDGASNVTMAVNFNFLYR</sequence>
<evidence type="ECO:0000313" key="2">
    <source>
        <dbReference type="EMBL" id="VDG27867.1"/>
    </source>
</evidence>
<proteinExistence type="predicted"/>
<dbReference type="Gene3D" id="2.40.30.200">
    <property type="match status" value="1"/>
</dbReference>
<dbReference type="AlphaFoldDB" id="A0A660DW44"/>
<dbReference type="OrthoDB" id="2194642at2"/>
<organism evidence="2 3">
    <name type="scientific">Lactiplantibacillus mudanjiangensis</name>
    <dbReference type="NCBI Taxonomy" id="1296538"/>
    <lineage>
        <taxon>Bacteria</taxon>
        <taxon>Bacillati</taxon>
        <taxon>Bacillota</taxon>
        <taxon>Bacilli</taxon>
        <taxon>Lactobacillales</taxon>
        <taxon>Lactobacillaceae</taxon>
        <taxon>Lactiplantibacillus</taxon>
    </lineage>
</organism>
<accession>A0A660DW44</accession>
<name>A0A660DW44_9LACO</name>
<dbReference type="InterPro" id="IPR008841">
    <property type="entry name" value="Siphovirus-type_tail_N"/>
</dbReference>
<protein>
    <submittedName>
        <fullName evidence="2">Phage tail family protein [Lactobacillus sakei]</fullName>
    </submittedName>
</protein>
<gene>
    <name evidence="2" type="ORF">MUDAN_MDHGFNIF_02685</name>
</gene>
<reference evidence="2 3" key="1">
    <citation type="submission" date="2018-11" db="EMBL/GenBank/DDBJ databases">
        <authorList>
            <person name="Wuyts S."/>
        </authorList>
    </citation>
    <scope>NUCLEOTIDE SEQUENCE [LARGE SCALE GENOMIC DNA]</scope>
    <source>
        <strain evidence="2">Lactobacillus mudanjiangensis AMBF249</strain>
    </source>
</reference>
<evidence type="ECO:0000259" key="1">
    <source>
        <dbReference type="Pfam" id="PF05709"/>
    </source>
</evidence>
<keyword evidence="3" id="KW-1185">Reference proteome</keyword>
<feature type="domain" description="Siphovirus-type tail component RIFT-related" evidence="1">
    <location>
        <begin position="10"/>
        <end position="125"/>
    </location>
</feature>
<dbReference type="Proteomes" id="UP000289996">
    <property type="component" value="Unassembled WGS sequence"/>
</dbReference>
<dbReference type="Pfam" id="PF05709">
    <property type="entry name" value="Sipho_tail"/>
    <property type="match status" value="1"/>
</dbReference>
<evidence type="ECO:0000313" key="3">
    <source>
        <dbReference type="Proteomes" id="UP000289996"/>
    </source>
</evidence>